<gene>
    <name evidence="1" type="ORF">AM493_20315</name>
</gene>
<comment type="caution">
    <text evidence="1">The sequence shown here is derived from an EMBL/GenBank/DDBJ whole genome shotgun (WGS) entry which is preliminary data.</text>
</comment>
<dbReference type="PATRIC" id="fig|1202724.3.peg.4208"/>
<dbReference type="Proteomes" id="UP000037755">
    <property type="component" value="Unassembled WGS sequence"/>
</dbReference>
<dbReference type="InterPro" id="IPR011009">
    <property type="entry name" value="Kinase-like_dom_sf"/>
</dbReference>
<name>A0A0N0RR54_9FLAO</name>
<dbReference type="EMBL" id="LIYD01000005">
    <property type="protein sequence ID" value="KOS08130.1"/>
    <property type="molecule type" value="Genomic_DNA"/>
</dbReference>
<protein>
    <submittedName>
        <fullName evidence="1">Kdo domain containing protein</fullName>
    </submittedName>
</protein>
<keyword evidence="2" id="KW-1185">Reference proteome</keyword>
<proteinExistence type="predicted"/>
<dbReference type="STRING" id="1202724.AM493_20315"/>
<dbReference type="AlphaFoldDB" id="A0A0N0RR54"/>
<organism evidence="1 2">
    <name type="scientific">Flavobacterium akiainvivens</name>
    <dbReference type="NCBI Taxonomy" id="1202724"/>
    <lineage>
        <taxon>Bacteria</taxon>
        <taxon>Pseudomonadati</taxon>
        <taxon>Bacteroidota</taxon>
        <taxon>Flavobacteriia</taxon>
        <taxon>Flavobacteriales</taxon>
        <taxon>Flavobacteriaceae</taxon>
        <taxon>Flavobacterium</taxon>
    </lineage>
</organism>
<evidence type="ECO:0000313" key="2">
    <source>
        <dbReference type="Proteomes" id="UP000037755"/>
    </source>
</evidence>
<reference evidence="1 2" key="1">
    <citation type="submission" date="2015-08" db="EMBL/GenBank/DDBJ databases">
        <title>Whole genome sequence of Flavobacterium akiainvivens IK-1T, from decaying Wikstroemia oahuensis, an endemic Hawaiian shrub.</title>
        <authorList>
            <person name="Wan X."/>
            <person name="Hou S."/>
            <person name="Saito J."/>
            <person name="Donachie S."/>
        </authorList>
    </citation>
    <scope>NUCLEOTIDE SEQUENCE [LARGE SCALE GENOMIC DNA]</scope>
    <source>
        <strain evidence="1 2">IK-1</strain>
    </source>
</reference>
<sequence length="254" mass="29978">MNHTLHPDFAAQTQAVEDIIHNFDTTGTLFVKGRRNTIKTFQLGAITANVKAFRVPNLINTIAYRFFRKSKARRSYEYASVLLDKGIGTPQPIAYFENFGALGLKDSYYVSQHLSPDLTYRELVEVPSWPDHENILRQFTRFCFLLHEKGVEFKDHSPGNTLIVNNGNGTYSFFLVDLNRMAFHDSMGFDLRMENLKRLTPKEEMVRIMSNEYAKLYTKPEAEVFESLWHKTSEFQRKFWRKRRMKKKLKFWKR</sequence>
<dbReference type="SUPFAM" id="SSF56112">
    <property type="entry name" value="Protein kinase-like (PK-like)"/>
    <property type="match status" value="1"/>
</dbReference>
<evidence type="ECO:0000313" key="1">
    <source>
        <dbReference type="EMBL" id="KOS08130.1"/>
    </source>
</evidence>
<dbReference type="OrthoDB" id="9773772at2"/>
<dbReference type="RefSeq" id="WP_054409994.1">
    <property type="nucleotide sequence ID" value="NZ_FOYA01000017.1"/>
</dbReference>
<accession>A0A0N0RR54</accession>